<accession>A0A1H3DM41</accession>
<dbReference type="Gene3D" id="3.40.50.150">
    <property type="entry name" value="Vaccinia Virus protein VP39"/>
    <property type="match status" value="1"/>
</dbReference>
<evidence type="ECO:0000313" key="1">
    <source>
        <dbReference type="EMBL" id="SDX67485.1"/>
    </source>
</evidence>
<name>A0A1H3DM41_ALLWA</name>
<reference evidence="2" key="1">
    <citation type="submission" date="2016-10" db="EMBL/GenBank/DDBJ databases">
        <authorList>
            <person name="Varghese N."/>
            <person name="Submissions S."/>
        </authorList>
    </citation>
    <scope>NUCLEOTIDE SEQUENCE [LARGE SCALE GENOMIC DNA]</scope>
    <source>
        <strain evidence="2">DSM 173</strain>
    </source>
</reference>
<dbReference type="AlphaFoldDB" id="A0A1H3DM41"/>
<gene>
    <name evidence="1" type="ORF">SAMN05421644_10943</name>
</gene>
<dbReference type="Gene3D" id="2.20.25.110">
    <property type="entry name" value="S-adenosyl-L-methionine-dependent methyltransferases"/>
    <property type="match status" value="1"/>
</dbReference>
<dbReference type="STRING" id="61595.SAMN05421644_10943"/>
<dbReference type="InterPro" id="IPR029063">
    <property type="entry name" value="SAM-dependent_MTases_sf"/>
</dbReference>
<dbReference type="PANTHER" id="PTHR37211">
    <property type="entry name" value="EXPRESSED PROTEIN"/>
    <property type="match status" value="1"/>
</dbReference>
<protein>
    <recommendedName>
        <fullName evidence="3">Methyltransferase domain-containing protein</fullName>
    </recommendedName>
</protein>
<dbReference type="OrthoDB" id="9786084at2"/>
<proteinExistence type="predicted"/>
<sequence>MPDRRRDRFHLYQLAVQHPAAEIDLIERLFREQSGRTAHILREDFCGTAAVAIEWVRRRPEHHAWGVDYDPEALIWGRRQVRRLLTSEQQERIQLLTADVLHAETPPVDMVLALNFSYWLLDTRAALLTYFQRVRTQLVPGGLFVLDAHGGPDAQRLTRERRRIHDPTGEDFDYCWERAAFDPISGRQVCHIHFQFDDGVRLERAFSYHWRLWTLPEIRELLEAAGFTAIQVYWQGWTAQNQADGYFVPVAHGEPDEAWIAYISASG</sequence>
<organism evidence="1 2">
    <name type="scientific">Allochromatium warmingii</name>
    <name type="common">Chromatium warmingii</name>
    <dbReference type="NCBI Taxonomy" id="61595"/>
    <lineage>
        <taxon>Bacteria</taxon>
        <taxon>Pseudomonadati</taxon>
        <taxon>Pseudomonadota</taxon>
        <taxon>Gammaproteobacteria</taxon>
        <taxon>Chromatiales</taxon>
        <taxon>Chromatiaceae</taxon>
        <taxon>Allochromatium</taxon>
    </lineage>
</organism>
<dbReference type="PANTHER" id="PTHR37211:SF1">
    <property type="entry name" value="EXPRESSED PROTEIN"/>
    <property type="match status" value="1"/>
</dbReference>
<dbReference type="Proteomes" id="UP000198672">
    <property type="component" value="Unassembled WGS sequence"/>
</dbReference>
<evidence type="ECO:0000313" key="2">
    <source>
        <dbReference type="Proteomes" id="UP000198672"/>
    </source>
</evidence>
<dbReference type="SUPFAM" id="SSF53335">
    <property type="entry name" value="S-adenosyl-L-methionine-dependent methyltransferases"/>
    <property type="match status" value="1"/>
</dbReference>
<dbReference type="RefSeq" id="WP_091332586.1">
    <property type="nucleotide sequence ID" value="NZ_FNOW01000009.1"/>
</dbReference>
<evidence type="ECO:0008006" key="3">
    <source>
        <dbReference type="Google" id="ProtNLM"/>
    </source>
</evidence>
<dbReference type="CDD" id="cd02440">
    <property type="entry name" value="AdoMet_MTases"/>
    <property type="match status" value="1"/>
</dbReference>
<keyword evidence="2" id="KW-1185">Reference proteome</keyword>
<dbReference type="EMBL" id="FNOW01000009">
    <property type="protein sequence ID" value="SDX67485.1"/>
    <property type="molecule type" value="Genomic_DNA"/>
</dbReference>